<dbReference type="Pfam" id="PF03840">
    <property type="entry name" value="SecG"/>
    <property type="match status" value="1"/>
</dbReference>
<keyword evidence="4 9" id="KW-0812">Transmembrane</keyword>
<keyword evidence="8 9" id="KW-0472">Membrane</keyword>
<reference evidence="11 15" key="2">
    <citation type="journal article" date="2017" name="FEMS Microbiol. Ecol.">
        <title>Reconstructed genomes of novel Dehalococcoides mccartyi strains from 1,2,3,4-tetrachlorodibenzo-p-dioxin-dechlorinating enrichment cultures reveal divergent reductive dehalogenase gene profiles.</title>
        <authorList>
            <person name="Dam H.T."/>
            <person name="Vollmers J."/>
            <person name="Kaster A.K."/>
            <person name="Haggblom M.M."/>
        </authorList>
    </citation>
    <scope>NUCLEOTIDE SEQUENCE [LARGE SCALE GENOMIC DNA]</scope>
    <source>
        <strain evidence="11 15">H1-3-2.001</strain>
    </source>
</reference>
<dbReference type="GO" id="GO:0009306">
    <property type="term" value="P:protein secretion"/>
    <property type="evidence" value="ECO:0007669"/>
    <property type="project" value="UniProtKB-UniRule"/>
</dbReference>
<comment type="subcellular location">
    <subcellularLocation>
        <location evidence="9">Cell membrane</location>
        <topology evidence="9">Multi-pass membrane protein</topology>
    </subcellularLocation>
    <subcellularLocation>
        <location evidence="1">Membrane</location>
        <topology evidence="1">Multi-pass membrane protein</topology>
    </subcellularLocation>
</comment>
<organism evidence="10 14">
    <name type="scientific">Dehalococcoides mccartyi</name>
    <dbReference type="NCBI Taxonomy" id="61435"/>
    <lineage>
        <taxon>Bacteria</taxon>
        <taxon>Bacillati</taxon>
        <taxon>Chloroflexota</taxon>
        <taxon>Dehalococcoidia</taxon>
        <taxon>Dehalococcoidales</taxon>
        <taxon>Dehalococcoidaceae</taxon>
        <taxon>Dehalococcoides</taxon>
    </lineage>
</organism>
<evidence type="ECO:0000313" key="13">
    <source>
        <dbReference type="EMBL" id="RAL69986.1"/>
    </source>
</evidence>
<proteinExistence type="inferred from homology"/>
<dbReference type="Proteomes" id="UP000248786">
    <property type="component" value="Unassembled WGS sequence"/>
</dbReference>
<dbReference type="EMBL" id="QGLD01000021">
    <property type="protein sequence ID" value="RAL69986.1"/>
    <property type="molecule type" value="Genomic_DNA"/>
</dbReference>
<evidence type="ECO:0000313" key="15">
    <source>
        <dbReference type="Proteomes" id="UP000233649"/>
    </source>
</evidence>
<evidence type="ECO:0000256" key="1">
    <source>
        <dbReference type="ARBA" id="ARBA00004141"/>
    </source>
</evidence>
<evidence type="ECO:0000256" key="8">
    <source>
        <dbReference type="ARBA" id="ARBA00023136"/>
    </source>
</evidence>
<comment type="function">
    <text evidence="9">Involved in protein export. Participates in an early event of protein translocation.</text>
</comment>
<dbReference type="InterPro" id="IPR004692">
    <property type="entry name" value="SecG"/>
</dbReference>
<dbReference type="Proteomes" id="UP000233649">
    <property type="component" value="Unassembled WGS sequence"/>
</dbReference>
<dbReference type="Proteomes" id="UP000076394">
    <property type="component" value="Chromosome"/>
</dbReference>
<evidence type="ECO:0000256" key="5">
    <source>
        <dbReference type="ARBA" id="ARBA00022927"/>
    </source>
</evidence>
<evidence type="ECO:0000313" key="14">
    <source>
        <dbReference type="Proteomes" id="UP000076394"/>
    </source>
</evidence>
<keyword evidence="5 9" id="KW-0653">Protein transport</keyword>
<reference evidence="10 14" key="1">
    <citation type="submission" date="2015-03" db="EMBL/GenBank/DDBJ databases">
        <title>Genomic characterization of Dehalococcoides mccartyi strain 11a5, an unusal plasmid-containing chloroethene dechlorinator.</title>
        <authorList>
            <person name="Zhao S."/>
            <person name="Ding C."/>
            <person name="He J."/>
        </authorList>
    </citation>
    <scope>NUCLEOTIDE SEQUENCE [LARGE SCALE GENOMIC DNA]</scope>
    <source>
        <strain evidence="10 14">11a5</strain>
    </source>
</reference>
<evidence type="ECO:0000313" key="12">
    <source>
        <dbReference type="EMBL" id="RAL69881.1"/>
    </source>
</evidence>
<evidence type="ECO:0000313" key="17">
    <source>
        <dbReference type="Proteomes" id="UP000249146"/>
    </source>
</evidence>
<keyword evidence="3 9" id="KW-0813">Transport</keyword>
<evidence type="ECO:0000256" key="4">
    <source>
        <dbReference type="ARBA" id="ARBA00022692"/>
    </source>
</evidence>
<gene>
    <name evidence="13" type="ORF">C1G86_1632</name>
    <name evidence="12" type="ORF">C1G87_0016</name>
    <name evidence="11" type="ORF">CVH13_01635</name>
    <name evidence="10" type="ORF">Dm11a5_1519</name>
</gene>
<accession>A0A142VDQ9</accession>
<reference evidence="16 17" key="3">
    <citation type="submission" date="2018-05" db="EMBL/GenBank/DDBJ databases">
        <title>Draft genome sequences of Dehalococcoides mccartyi strains RC and KS.</title>
        <authorList>
            <person name="Higgins S.A."/>
            <person name="Padilla-Crespo E."/>
            <person name="Loeffler F.E."/>
        </authorList>
    </citation>
    <scope>NUCLEOTIDE SEQUENCE [LARGE SCALE GENOMIC DNA]</scope>
    <source>
        <strain evidence="13 16">KS</strain>
        <strain evidence="12 17">RC</strain>
    </source>
</reference>
<sequence length="72" mass="7792">MQTYLIIAQIVLAVALTLAVLMQVKGGGLGGIFGQADSVYRTKRGIEKTLFILTIILVVLFLLVSLLMLKLS</sequence>
<keyword evidence="9" id="KW-1003">Cell membrane</keyword>
<evidence type="ECO:0000313" key="16">
    <source>
        <dbReference type="Proteomes" id="UP000248786"/>
    </source>
</evidence>
<keyword evidence="7 9" id="KW-0811">Translocation</keyword>
<keyword evidence="6 9" id="KW-1133">Transmembrane helix</keyword>
<evidence type="ECO:0000256" key="2">
    <source>
        <dbReference type="ARBA" id="ARBA00008445"/>
    </source>
</evidence>
<evidence type="ECO:0000256" key="7">
    <source>
        <dbReference type="ARBA" id="ARBA00023010"/>
    </source>
</evidence>
<dbReference type="OMA" id="SIYHTRR"/>
<comment type="caution">
    <text evidence="9">Lacks conserved residue(s) required for the propagation of feature annotation.</text>
</comment>
<feature type="transmembrane region" description="Helical" evidence="9">
    <location>
        <begin position="50"/>
        <end position="69"/>
    </location>
</feature>
<name>A0A142VDQ9_9CHLR</name>
<evidence type="ECO:0000256" key="9">
    <source>
        <dbReference type="RuleBase" id="RU365087"/>
    </source>
</evidence>
<dbReference type="EMBL" id="PHFD01000381">
    <property type="protein sequence ID" value="PKH45081.1"/>
    <property type="molecule type" value="Genomic_DNA"/>
</dbReference>
<evidence type="ECO:0000313" key="10">
    <source>
        <dbReference type="EMBL" id="AMU87345.1"/>
    </source>
</evidence>
<dbReference type="EMBL" id="CP011127">
    <property type="protein sequence ID" value="AMU87345.1"/>
    <property type="molecule type" value="Genomic_DNA"/>
</dbReference>
<dbReference type="GO" id="GO:0015450">
    <property type="term" value="F:protein-transporting ATPase activity"/>
    <property type="evidence" value="ECO:0007669"/>
    <property type="project" value="UniProtKB-UniRule"/>
</dbReference>
<evidence type="ECO:0000256" key="3">
    <source>
        <dbReference type="ARBA" id="ARBA00022448"/>
    </source>
</evidence>
<dbReference type="GO" id="GO:0005886">
    <property type="term" value="C:plasma membrane"/>
    <property type="evidence" value="ECO:0007669"/>
    <property type="project" value="UniProtKB-SubCell"/>
</dbReference>
<dbReference type="PATRIC" id="fig|61435.13.peg.1410"/>
<dbReference type="RefSeq" id="WP_011309994.1">
    <property type="nucleotide sequence ID" value="NZ_AP024514.1"/>
</dbReference>
<evidence type="ECO:0000313" key="11">
    <source>
        <dbReference type="EMBL" id="PKH45081.1"/>
    </source>
</evidence>
<dbReference type="NCBIfam" id="TIGR00810">
    <property type="entry name" value="secG"/>
    <property type="match status" value="1"/>
</dbReference>
<dbReference type="Proteomes" id="UP000249146">
    <property type="component" value="Unassembled WGS sequence"/>
</dbReference>
<evidence type="ECO:0000256" key="6">
    <source>
        <dbReference type="ARBA" id="ARBA00022989"/>
    </source>
</evidence>
<dbReference type="AlphaFoldDB" id="A0A142VDQ9"/>
<comment type="similarity">
    <text evidence="2 9">Belongs to the SecG family.</text>
</comment>
<protein>
    <recommendedName>
        <fullName evidence="9">Protein-export membrane protein SecG</fullName>
    </recommendedName>
</protein>
<dbReference type="EMBL" id="QGLC01000001">
    <property type="protein sequence ID" value="RAL69881.1"/>
    <property type="molecule type" value="Genomic_DNA"/>
</dbReference>